<proteinExistence type="predicted"/>
<dbReference type="RefSeq" id="WP_124908424.1">
    <property type="nucleotide sequence ID" value="NZ_RQJP01000004.1"/>
</dbReference>
<keyword evidence="2" id="KW-1185">Reference proteome</keyword>
<dbReference type="AlphaFoldDB" id="A0A3P1CGK0"/>
<dbReference type="OrthoDB" id="949761at2"/>
<evidence type="ECO:0000313" key="2">
    <source>
        <dbReference type="Proteomes" id="UP000274271"/>
    </source>
</evidence>
<name>A0A3P1CGK0_9BACT</name>
<evidence type="ECO:0000313" key="1">
    <source>
        <dbReference type="EMBL" id="RRB12471.1"/>
    </source>
</evidence>
<comment type="caution">
    <text evidence="1">The sequence shown here is derived from an EMBL/GenBank/DDBJ whole genome shotgun (WGS) entry which is preliminary data.</text>
</comment>
<accession>A0A3P1CGK0</accession>
<dbReference type="Proteomes" id="UP000274271">
    <property type="component" value="Unassembled WGS sequence"/>
</dbReference>
<reference evidence="1 2" key="1">
    <citation type="submission" date="2018-11" db="EMBL/GenBank/DDBJ databases">
        <authorList>
            <person name="Zhou Z."/>
            <person name="Wang G."/>
        </authorList>
    </citation>
    <scope>NUCLEOTIDE SEQUENCE [LARGE SCALE GENOMIC DNA]</scope>
    <source>
        <strain evidence="1 2">KCTC42998</strain>
    </source>
</reference>
<sequence>MITYLGTDIVAQKAYFQSIQEADDHLETFLFEAGEGTDVLVEASRTTGFSYPALILFMPNILLSDTAHGLIQATQDNSFAVLCLPADSTAHALSESISQAQSAVFRIIRQMRKDVRAGRYNWEDSRHWKIRPMTQVGPDRACGMMVDFKIITNANALVGSSD</sequence>
<gene>
    <name evidence="1" type="ORF">EHT87_19930</name>
</gene>
<dbReference type="EMBL" id="RQJP01000004">
    <property type="protein sequence ID" value="RRB12471.1"/>
    <property type="molecule type" value="Genomic_DNA"/>
</dbReference>
<protein>
    <submittedName>
        <fullName evidence="1">Uncharacterized protein</fullName>
    </submittedName>
</protein>
<organism evidence="1 2">
    <name type="scientific">Larkinella knui</name>
    <dbReference type="NCBI Taxonomy" id="2025310"/>
    <lineage>
        <taxon>Bacteria</taxon>
        <taxon>Pseudomonadati</taxon>
        <taxon>Bacteroidota</taxon>
        <taxon>Cytophagia</taxon>
        <taxon>Cytophagales</taxon>
        <taxon>Spirosomataceae</taxon>
        <taxon>Larkinella</taxon>
    </lineage>
</organism>